<organism evidence="9 10">
    <name type="scientific">Pelistega ratti</name>
    <dbReference type="NCBI Taxonomy" id="2652177"/>
    <lineage>
        <taxon>Bacteria</taxon>
        <taxon>Pseudomonadati</taxon>
        <taxon>Pseudomonadota</taxon>
        <taxon>Betaproteobacteria</taxon>
        <taxon>Burkholderiales</taxon>
        <taxon>Alcaligenaceae</taxon>
        <taxon>Pelistega</taxon>
    </lineage>
</organism>
<feature type="domain" description="PpiC" evidence="8">
    <location>
        <begin position="201"/>
        <end position="302"/>
    </location>
</feature>
<comment type="domain">
    <text evidence="7">The PPIase activity resides only in the second parvulin domain. The N-terminal region and the C-terminal tail are necessary and sufficient for the chaperone activity of SurA. The PPIase activity is dispensable for SurA to function as a chaperone. The N-terminal region and the C-terminal tail are also required for porin recognition.</text>
</comment>
<evidence type="ECO:0000259" key="8">
    <source>
        <dbReference type="PROSITE" id="PS50198"/>
    </source>
</evidence>
<evidence type="ECO:0000256" key="3">
    <source>
        <dbReference type="ARBA" id="ARBA00022764"/>
    </source>
</evidence>
<dbReference type="PANTHER" id="PTHR47637:SF1">
    <property type="entry name" value="CHAPERONE SURA"/>
    <property type="match status" value="1"/>
</dbReference>
<dbReference type="EMBL" id="JAAGYR010000013">
    <property type="protein sequence ID" value="NEN76096.1"/>
    <property type="molecule type" value="Genomic_DNA"/>
</dbReference>
<dbReference type="GO" id="GO:0042277">
    <property type="term" value="F:peptide binding"/>
    <property type="evidence" value="ECO:0007669"/>
    <property type="project" value="InterPro"/>
</dbReference>
<dbReference type="InterPro" id="IPR015391">
    <property type="entry name" value="SurA_N"/>
</dbReference>
<dbReference type="RefSeq" id="WP_163764598.1">
    <property type="nucleotide sequence ID" value="NZ_JAAGYR010000013.1"/>
</dbReference>
<dbReference type="AlphaFoldDB" id="A0A6L9Y6Z4"/>
<name>A0A6L9Y6Z4_9BURK</name>
<evidence type="ECO:0000256" key="2">
    <source>
        <dbReference type="ARBA" id="ARBA00022737"/>
    </source>
</evidence>
<dbReference type="PANTHER" id="PTHR47637">
    <property type="entry name" value="CHAPERONE SURA"/>
    <property type="match status" value="1"/>
</dbReference>
<keyword evidence="1 7" id="KW-0732">Signal</keyword>
<protein>
    <recommendedName>
        <fullName evidence="7">Chaperone SurA</fullName>
    </recommendedName>
    <alternativeName>
        <fullName evidence="7">Peptidyl-prolyl cis-trans isomerase SurA</fullName>
        <shortName evidence="7">PPIase SurA</shortName>
        <ecNumber evidence="7">5.2.1.8</ecNumber>
    </alternativeName>
    <alternativeName>
        <fullName evidence="7">Rotamase SurA</fullName>
    </alternativeName>
</protein>
<dbReference type="Gene3D" id="3.10.50.40">
    <property type="match status" value="2"/>
</dbReference>
<gene>
    <name evidence="7" type="primary">surA</name>
    <name evidence="9" type="ORF">F9B74_07145</name>
</gene>
<dbReference type="Proteomes" id="UP000477651">
    <property type="component" value="Unassembled WGS sequence"/>
</dbReference>
<evidence type="ECO:0000256" key="1">
    <source>
        <dbReference type="ARBA" id="ARBA00022729"/>
    </source>
</evidence>
<dbReference type="EC" id="5.2.1.8" evidence="7"/>
<dbReference type="GO" id="GO:0050821">
    <property type="term" value="P:protein stabilization"/>
    <property type="evidence" value="ECO:0007669"/>
    <property type="project" value="InterPro"/>
</dbReference>
<evidence type="ECO:0000313" key="10">
    <source>
        <dbReference type="Proteomes" id="UP000477651"/>
    </source>
</evidence>
<comment type="function">
    <text evidence="7">Chaperone involved in the correct folding and assembly of outer membrane proteins. Recognizes specific patterns of aromatic residues and the orientation of their side chains, which are found more frequently in integral outer membrane proteins. May act in both early periplasmic and late outer membrane-associated steps of protein maturation.</text>
</comment>
<dbReference type="InterPro" id="IPR050280">
    <property type="entry name" value="OMP_Chaperone_SurA"/>
</dbReference>
<dbReference type="Gene3D" id="1.10.4030.10">
    <property type="entry name" value="Porin chaperone SurA, peptide-binding domain"/>
    <property type="match status" value="1"/>
</dbReference>
<evidence type="ECO:0000313" key="9">
    <source>
        <dbReference type="EMBL" id="NEN76096.1"/>
    </source>
</evidence>
<reference evidence="9 10" key="1">
    <citation type="submission" date="2020-02" db="EMBL/GenBank/DDBJ databases">
        <title>Pelistega sp. NLN82 were isolated from wild rodents of the Hainan Island.</title>
        <authorList>
            <person name="Niu N."/>
            <person name="Zhou J."/>
        </authorList>
    </citation>
    <scope>NUCLEOTIDE SEQUENCE [LARGE SCALE GENOMIC DNA]</scope>
    <source>
        <strain evidence="9 10">NLN82</strain>
    </source>
</reference>
<dbReference type="HAMAP" id="MF_01183">
    <property type="entry name" value="Chaperone_SurA"/>
    <property type="match status" value="1"/>
</dbReference>
<comment type="caution">
    <text evidence="9">The sequence shown here is derived from an EMBL/GenBank/DDBJ whole genome shotgun (WGS) entry which is preliminary data.</text>
</comment>
<dbReference type="Pfam" id="PF09312">
    <property type="entry name" value="SurA_N"/>
    <property type="match status" value="1"/>
</dbReference>
<dbReference type="GO" id="GO:0030288">
    <property type="term" value="C:outer membrane-bounded periplasmic space"/>
    <property type="evidence" value="ECO:0007669"/>
    <property type="project" value="InterPro"/>
</dbReference>
<keyword evidence="3 7" id="KW-0574">Periplasm</keyword>
<dbReference type="InterPro" id="IPR046357">
    <property type="entry name" value="PPIase_dom_sf"/>
</dbReference>
<sequence length="491" mass="54770" precursor="true">MQKSKLWLQIALATLPSLMLALPNAYAQKASKPAVKQQGQFADGIAAIVDTSVITQREVNERIAALRVSGQTVSAEQALSMLIDERVMNTYADQVGIRIPNAQVQQVLMDIAQENHMSLEDLHTMARQNGVNWDNYVETIRNQLKMEELRNSIVHSNVNVTERDVDAFLIKNPTGLYPEHKTQVQQPRYEQREVIERSFDPKAVAFQHIFIRVPDGASDEVVAAARQRANEALAKIRKGQSFASVAKEYSDAAEGKNGGDLGIRLNEDWPDLFMKVTRKVRDGGVTNVFQAANGFHILKVVERRGIINEQRKVVNVRLPDPPPSPLSIREKAAKQAGPVNVTESHVRHILVRITPVFSDAQAKAKIDEIAQHLQSGESFADVASKYSQDASASLGGDIGWIAPGQADPSFQAAVDQLPEGQVSMPVRSQFGWHIIEVLERRTEDKQPAIRRELARDTLYQEQAANVLQDWADKIRSQSYIENRLTGEKTVR</sequence>
<keyword evidence="5 7" id="KW-0143">Chaperone</keyword>
<dbReference type="PROSITE" id="PS01096">
    <property type="entry name" value="PPIC_PPIASE_1"/>
    <property type="match status" value="1"/>
</dbReference>
<comment type="catalytic activity">
    <reaction evidence="7">
        <text>[protein]-peptidylproline (omega=180) = [protein]-peptidylproline (omega=0)</text>
        <dbReference type="Rhea" id="RHEA:16237"/>
        <dbReference type="Rhea" id="RHEA-COMP:10747"/>
        <dbReference type="Rhea" id="RHEA-COMP:10748"/>
        <dbReference type="ChEBI" id="CHEBI:83833"/>
        <dbReference type="ChEBI" id="CHEBI:83834"/>
        <dbReference type="EC" id="5.2.1.8"/>
    </reaction>
</comment>
<feature type="domain" description="PpiC" evidence="8">
    <location>
        <begin position="341"/>
        <end position="439"/>
    </location>
</feature>
<dbReference type="PROSITE" id="PS50198">
    <property type="entry name" value="PPIC_PPIASE_2"/>
    <property type="match status" value="2"/>
</dbReference>
<accession>A0A6L9Y6Z4</accession>
<dbReference type="InterPro" id="IPR023058">
    <property type="entry name" value="PPIase_PpiC_CS"/>
</dbReference>
<keyword evidence="4 7" id="KW-0697">Rotamase</keyword>
<evidence type="ECO:0000256" key="5">
    <source>
        <dbReference type="ARBA" id="ARBA00023186"/>
    </source>
</evidence>
<dbReference type="InterPro" id="IPR027304">
    <property type="entry name" value="Trigger_fact/SurA_dom_sf"/>
</dbReference>
<proteinExistence type="inferred from homology"/>
<dbReference type="InterPro" id="IPR000297">
    <property type="entry name" value="PPIase_PpiC"/>
</dbReference>
<dbReference type="GO" id="GO:0006457">
    <property type="term" value="P:protein folding"/>
    <property type="evidence" value="ECO:0007669"/>
    <property type="project" value="UniProtKB-UniRule"/>
</dbReference>
<dbReference type="GO" id="GO:0003755">
    <property type="term" value="F:peptidyl-prolyl cis-trans isomerase activity"/>
    <property type="evidence" value="ECO:0007669"/>
    <property type="project" value="UniProtKB-UniRule"/>
</dbReference>
<feature type="chain" id="PRO_5027184861" description="Chaperone SurA" evidence="7">
    <location>
        <begin position="28"/>
        <end position="491"/>
    </location>
</feature>
<evidence type="ECO:0000256" key="7">
    <source>
        <dbReference type="HAMAP-Rule" id="MF_01183"/>
    </source>
</evidence>
<dbReference type="SUPFAM" id="SSF54534">
    <property type="entry name" value="FKBP-like"/>
    <property type="match status" value="2"/>
</dbReference>
<keyword evidence="10" id="KW-1185">Reference proteome</keyword>
<dbReference type="Pfam" id="PF00639">
    <property type="entry name" value="Rotamase"/>
    <property type="match status" value="2"/>
</dbReference>
<evidence type="ECO:0000256" key="4">
    <source>
        <dbReference type="ARBA" id="ARBA00023110"/>
    </source>
</evidence>
<comment type="subcellular location">
    <subcellularLocation>
        <location evidence="7">Periplasm</location>
    </subcellularLocation>
    <text evidence="7">Is capable of associating with the outer membrane.</text>
</comment>
<dbReference type="GO" id="GO:0051082">
    <property type="term" value="F:unfolded protein binding"/>
    <property type="evidence" value="ECO:0007669"/>
    <property type="project" value="UniProtKB-UniRule"/>
</dbReference>
<dbReference type="InterPro" id="IPR023034">
    <property type="entry name" value="PPIase_SurA"/>
</dbReference>
<dbReference type="GO" id="GO:0043165">
    <property type="term" value="P:Gram-negative-bacterium-type cell outer membrane assembly"/>
    <property type="evidence" value="ECO:0007669"/>
    <property type="project" value="InterPro"/>
</dbReference>
<feature type="signal peptide" evidence="7">
    <location>
        <begin position="1"/>
        <end position="27"/>
    </location>
</feature>
<keyword evidence="6 7" id="KW-0413">Isomerase</keyword>
<keyword evidence="2 7" id="KW-0677">Repeat</keyword>
<evidence type="ECO:0000256" key="6">
    <source>
        <dbReference type="ARBA" id="ARBA00023235"/>
    </source>
</evidence>
<dbReference type="SUPFAM" id="SSF109998">
    <property type="entry name" value="Triger factor/SurA peptide-binding domain-like"/>
    <property type="match status" value="1"/>
</dbReference>